<proteinExistence type="predicted"/>
<dbReference type="EMBL" id="BAABME010016223">
    <property type="protein sequence ID" value="GAA0145020.1"/>
    <property type="molecule type" value="Genomic_DNA"/>
</dbReference>
<gene>
    <name evidence="2" type="ORF">LIER_36054</name>
</gene>
<sequence>MWHEDKVKSSLRWAFAKIHCINWRRLWRSIILQYKYLNMPVSLNDHRIFVDGSIILKIKSTTTRSFRTINRVTSTMFHLEQGEKACILAVTVREAFLKTHTRYPSYRHGYDLTPSGSSPESSPVRENRPVHKGKVTSQSISHHRDKHTNGHHGDTRRVKVYMGLEHPTRCDARGSSNADLKNQVDQLKARLKDITPGRGQVKHSALFPFLDRLRHVEMPCGFKMPKFKTFSGIGDPSNHLKSFDSQLSFWVSDDEVYVRAFQVACLAKC</sequence>
<feature type="compositionally biased region" description="Basic and acidic residues" evidence="1">
    <location>
        <begin position="147"/>
        <end position="156"/>
    </location>
</feature>
<feature type="region of interest" description="Disordered" evidence="1">
    <location>
        <begin position="108"/>
        <end position="156"/>
    </location>
</feature>
<name>A0AAV3P0D9_LITER</name>
<evidence type="ECO:0000313" key="2">
    <source>
        <dbReference type="EMBL" id="GAA0145020.1"/>
    </source>
</evidence>
<reference evidence="2 3" key="1">
    <citation type="submission" date="2024-01" db="EMBL/GenBank/DDBJ databases">
        <title>The complete chloroplast genome sequence of Lithospermum erythrorhizon: insights into the phylogenetic relationship among Boraginaceae species and the maternal lineages of purple gromwells.</title>
        <authorList>
            <person name="Okada T."/>
            <person name="Watanabe K."/>
        </authorList>
    </citation>
    <scope>NUCLEOTIDE SEQUENCE [LARGE SCALE GENOMIC DNA]</scope>
</reference>
<evidence type="ECO:0000313" key="3">
    <source>
        <dbReference type="Proteomes" id="UP001454036"/>
    </source>
</evidence>
<organism evidence="2 3">
    <name type="scientific">Lithospermum erythrorhizon</name>
    <name type="common">Purple gromwell</name>
    <name type="synonym">Lithospermum officinale var. erythrorhizon</name>
    <dbReference type="NCBI Taxonomy" id="34254"/>
    <lineage>
        <taxon>Eukaryota</taxon>
        <taxon>Viridiplantae</taxon>
        <taxon>Streptophyta</taxon>
        <taxon>Embryophyta</taxon>
        <taxon>Tracheophyta</taxon>
        <taxon>Spermatophyta</taxon>
        <taxon>Magnoliopsida</taxon>
        <taxon>eudicotyledons</taxon>
        <taxon>Gunneridae</taxon>
        <taxon>Pentapetalae</taxon>
        <taxon>asterids</taxon>
        <taxon>lamiids</taxon>
        <taxon>Boraginales</taxon>
        <taxon>Boraginaceae</taxon>
        <taxon>Boraginoideae</taxon>
        <taxon>Lithospermeae</taxon>
        <taxon>Lithospermum</taxon>
    </lineage>
</organism>
<evidence type="ECO:0000256" key="1">
    <source>
        <dbReference type="SAM" id="MobiDB-lite"/>
    </source>
</evidence>
<dbReference type="Proteomes" id="UP001454036">
    <property type="component" value="Unassembled WGS sequence"/>
</dbReference>
<keyword evidence="3" id="KW-1185">Reference proteome</keyword>
<accession>A0AAV3P0D9</accession>
<comment type="caution">
    <text evidence="2">The sequence shown here is derived from an EMBL/GenBank/DDBJ whole genome shotgun (WGS) entry which is preliminary data.</text>
</comment>
<protein>
    <submittedName>
        <fullName evidence="2">Uncharacterized protein</fullName>
    </submittedName>
</protein>
<dbReference type="AlphaFoldDB" id="A0AAV3P0D9"/>